<dbReference type="InterPro" id="IPR018200">
    <property type="entry name" value="USP_CS"/>
</dbReference>
<evidence type="ECO:0000259" key="3">
    <source>
        <dbReference type="PROSITE" id="PS51283"/>
    </source>
</evidence>
<feature type="compositionally biased region" description="Low complexity" evidence="1">
    <location>
        <begin position="386"/>
        <end position="395"/>
    </location>
</feature>
<gene>
    <name evidence="4" type="ORF">CDEB00056_LOCUS19228</name>
    <name evidence="5" type="ORF">CDEB00056_LOCUS19229</name>
</gene>
<dbReference type="SUPFAM" id="SSF143791">
    <property type="entry name" value="DUSP-like"/>
    <property type="match status" value="1"/>
</dbReference>
<dbReference type="InterPro" id="IPR035927">
    <property type="entry name" value="DUSP-like_sf"/>
</dbReference>
<evidence type="ECO:0000313" key="5">
    <source>
        <dbReference type="EMBL" id="CAE0474376.1"/>
    </source>
</evidence>
<dbReference type="PANTHER" id="PTHR21646">
    <property type="entry name" value="UBIQUITIN CARBOXYL-TERMINAL HYDROLASE"/>
    <property type="match status" value="1"/>
</dbReference>
<feature type="region of interest" description="Disordered" evidence="1">
    <location>
        <begin position="330"/>
        <end position="412"/>
    </location>
</feature>
<feature type="region of interest" description="Disordered" evidence="1">
    <location>
        <begin position="2082"/>
        <end position="2110"/>
    </location>
</feature>
<dbReference type="Gene3D" id="3.30.2230.10">
    <property type="entry name" value="DUSP-like"/>
    <property type="match status" value="1"/>
</dbReference>
<name>A0A6S8YWV0_9STRA</name>
<dbReference type="PROSITE" id="PS51283">
    <property type="entry name" value="DUSP"/>
    <property type="match status" value="1"/>
</dbReference>
<feature type="domain" description="DUSP" evidence="3">
    <location>
        <begin position="752"/>
        <end position="882"/>
    </location>
</feature>
<evidence type="ECO:0000256" key="1">
    <source>
        <dbReference type="SAM" id="MobiDB-lite"/>
    </source>
</evidence>
<dbReference type="Gene3D" id="2.30.30.140">
    <property type="match status" value="1"/>
</dbReference>
<dbReference type="Pfam" id="PF00443">
    <property type="entry name" value="UCH"/>
    <property type="match status" value="1"/>
</dbReference>
<feature type="domain" description="USP" evidence="2">
    <location>
        <begin position="1252"/>
        <end position="2149"/>
    </location>
</feature>
<feature type="region of interest" description="Disordered" evidence="1">
    <location>
        <begin position="510"/>
        <end position="534"/>
    </location>
</feature>
<dbReference type="InterPro" id="IPR006615">
    <property type="entry name" value="Pept_C19_DUSP"/>
</dbReference>
<feature type="compositionally biased region" description="Low complexity" evidence="1">
    <location>
        <begin position="22"/>
        <end position="32"/>
    </location>
</feature>
<dbReference type="InterPro" id="IPR028889">
    <property type="entry name" value="USP"/>
</dbReference>
<dbReference type="Gene3D" id="3.90.70.10">
    <property type="entry name" value="Cysteine proteinases"/>
    <property type="match status" value="2"/>
</dbReference>
<accession>A0A6S8YWV0</accession>
<dbReference type="PROSITE" id="PS00972">
    <property type="entry name" value="USP_1"/>
    <property type="match status" value="1"/>
</dbReference>
<dbReference type="Pfam" id="PF06337">
    <property type="entry name" value="DUSP"/>
    <property type="match status" value="1"/>
</dbReference>
<dbReference type="GO" id="GO:0016579">
    <property type="term" value="P:protein deubiquitination"/>
    <property type="evidence" value="ECO:0007669"/>
    <property type="project" value="InterPro"/>
</dbReference>
<feature type="region of interest" description="Disordered" evidence="1">
    <location>
        <begin position="1"/>
        <end position="35"/>
    </location>
</feature>
<evidence type="ECO:0000259" key="2">
    <source>
        <dbReference type="PROSITE" id="PS50235"/>
    </source>
</evidence>
<dbReference type="SMART" id="SM00695">
    <property type="entry name" value="DUSP"/>
    <property type="match status" value="1"/>
</dbReference>
<dbReference type="InterPro" id="IPR038765">
    <property type="entry name" value="Papain-like_cys_pep_sf"/>
</dbReference>
<dbReference type="EMBL" id="HBIO01025034">
    <property type="protein sequence ID" value="CAE0474376.1"/>
    <property type="molecule type" value="Transcribed_RNA"/>
</dbReference>
<proteinExistence type="predicted"/>
<sequence>MGNCQSAVDHIQTQDDPNAITSSHSSPSLHFSENPHNESRWAQIYHTHHSRIVDPEDIHTVLDAAISASISHLRPAEMTLILRRIRKVVRTVMMSSQKVKTTKKKSNGYTISMNVMGGKRDKDKDKDKYSYNNGNSDMDSMDVRNLKSHAVYTKDHLLDEHVLRQIFVAGDRWIARGRKEKWVEQQYKSMGIRNCSTFCEDEDGDSSQYTDRDAESASAVVNGSSHRHPNGQIYDLNEVRNEVSKNKAKAMEREKRRGAKNGKKTGTAKISPASTSASEADAETVDMVGSAYILLLHLSESRWDHVAAIAKQSAQNAGLELDVNRQTALQEQRKKDNCNINGNASNSQSASAKQNSTNGHGNGNGNHMVPDVPPPPPMKAYNRAESNNSNGNGSNSSGGNGDNKNTHIPPPIMPSGVSFQSLSCLISSVLRANRRQRLIILFHLLLDPMTISQILNSHPNGGIPSWILECDQDWILSYASMSHDYYHGETLRVNVQNVIETISILLHSTNTSGDDSESERGNDQIHNNDSIDTDLEGANGMTNVNDIGAYAGVTVDGAAQTGIRQRALSYGDTKYHAAKMHVMLAGYLHQVREGEDAPSFENYTEGQWRDHLLNVFWKASRKYYHVEDEFNPDHVDGDQMAWTMKQFVAWADDAMPDDGALDVILHQVFGMGLLPTPAMERKLVAESWVEWQLREMHLFNADEYEMTDTISSMTSGIFNLLSFSSRDSTNDTDSVSGHDNIFNIDGGNGGQVRREMNGCAVWGGIGGFDGRGGLGNGIMYCIDKQWWQKWTQYVGWEWDDDNHNANSEYRKRGCSKDRPQELSSDRLVDHESDTFIGGSLGSYELMKKELKKDVDYVLVPPGVWDILYELYAGGPPLPRMILKKQSGRMAHETSIDVTSRNRLGRPNSIPRSLNVLTHPWVVECHVCDPHQPYRRGDVGPMSVRIMASPQQPLWRLFAEVILRLPIVHPRGKDTDGRGRGRLWKDVDDEGHDDTGGQARFGPWRLLRKTGAAVFPVGDNIDLDKSSYNSFVSSWEEYANQATVESIGLYDGIRLKFEYALVGKDGKFTWPREAAAKAGLVHWDNREDNAFRRYLRGLDAESNSMSDVKQMLGTVIDAMDSAGRWYQAEIVDVDRSNFDDDEDDTVNSEDFNEEKDEDLLTGEVRAVKIDFRDVGGHEEWILVSSDRLAVKGRFTEDSMKSLRLDQIDMNSNGKQGNSETRSPLLVLRRSTSKEPSNFQLSSAVCPFPGFGACGLGNLGNTCYMNSALQCMSYMPILRSYLLSYQFKKNGDMNKDNPLGTGGKLLEEMASLQTSMWSGKFGVRQPTKFRNQLGRAKQQYSAADQQDAQELLNDLIDSLHEDSNKVLKKPYVEGLEDNWVDRNELSRVGEESWRRFLRRNRSIISNIGMGQVLNRVTCPVCNYTSRSFDPFNMLSLPFPSVSEVVFKCIVLRSASPVNCPQTLNIKKESPRSWKVDSSSAPSATHIIDEYIITMSRLADVSELKQKLHDLCGICLRELSLFILNNEDNENEEESGSDESDKKILTALPDKEGPCLEYARRSTPGEFVSPHEIPTTILAFESTLKKRPINGNAPAINISEMRNASKNKVRESVEGELAYYGDGNECRIYDSDPFKLAIATSRRHWPETASVVDLGLRVDAIDQRGNWFPGSIIEITKDHADPGSTKVKVHFDHFSTKWDLTYQFSDFAKGNIQPLYTQCHPKNKPLEFQVFHKHGGASGFDKQPFFIQCYTEWSVARAGAHILAQTARFLEQPMPRGLMRGDDLDKIYRDYRTAIAETIDLLLSIDREFVNLMLSEKLVPSKGSMALMHEKFNLRLEDLLARLPITVTICDTSQESDDASDGGQIFDFRFDRVIGNCIHPKRVVVIEWKSIALRRGEGVYSLYSELIPLQRQKNSNPAAKQNGLPAKKVRPKHANGGMRLDVLLDEFCDVQKLEEDDCWRCPKCKDVREGRQSMMLWRLPDLLTFHLKRFNCSARWREKITTKINFPLTGLDMQEWFDKDVPNASHEAYVYDLVGVVNHYGGMTGGHYVANCKVTACSPEGSEEVEHNFNGAGVHAFGTKEKEAMQTSSWKLGRSKEKENGSINSRLASSASKTAAESSEPLWLQFDDDSVEPIPPRNVNSENAYVLFYRRRRISPSNIARYSTLE</sequence>
<dbReference type="EMBL" id="HBIO01025033">
    <property type="protein sequence ID" value="CAE0474375.1"/>
    <property type="molecule type" value="Transcribed_RNA"/>
</dbReference>
<protein>
    <submittedName>
        <fullName evidence="5">Uncharacterized protein</fullName>
    </submittedName>
</protein>
<dbReference type="GO" id="GO:0004843">
    <property type="term" value="F:cysteine-type deubiquitinase activity"/>
    <property type="evidence" value="ECO:0007669"/>
    <property type="project" value="InterPro"/>
</dbReference>
<feature type="region of interest" description="Disordered" evidence="1">
    <location>
        <begin position="98"/>
        <end position="137"/>
    </location>
</feature>
<feature type="compositionally biased region" description="Basic and acidic residues" evidence="1">
    <location>
        <begin position="118"/>
        <end position="129"/>
    </location>
</feature>
<feature type="compositionally biased region" description="Low complexity" evidence="1">
    <location>
        <begin position="264"/>
        <end position="279"/>
    </location>
</feature>
<dbReference type="PROSITE" id="PS50235">
    <property type="entry name" value="USP_3"/>
    <property type="match status" value="1"/>
</dbReference>
<dbReference type="SUPFAM" id="SSF54001">
    <property type="entry name" value="Cysteine proteinases"/>
    <property type="match status" value="1"/>
</dbReference>
<feature type="region of interest" description="Disordered" evidence="1">
    <location>
        <begin position="247"/>
        <end position="281"/>
    </location>
</feature>
<dbReference type="PANTHER" id="PTHR21646:SF46">
    <property type="entry name" value="UBIQUITIN CARBOXYL-TERMINAL HYDROLASE"/>
    <property type="match status" value="1"/>
</dbReference>
<evidence type="ECO:0000313" key="4">
    <source>
        <dbReference type="EMBL" id="CAE0474375.1"/>
    </source>
</evidence>
<dbReference type="PROSITE" id="PS00973">
    <property type="entry name" value="USP_2"/>
    <property type="match status" value="1"/>
</dbReference>
<feature type="compositionally biased region" description="Low complexity" evidence="1">
    <location>
        <begin position="339"/>
        <end position="370"/>
    </location>
</feature>
<feature type="region of interest" description="Disordered" evidence="1">
    <location>
        <begin position="201"/>
        <end position="232"/>
    </location>
</feature>
<dbReference type="InterPro" id="IPR001394">
    <property type="entry name" value="Peptidase_C19_UCH"/>
</dbReference>
<dbReference type="InterPro" id="IPR050185">
    <property type="entry name" value="Ub_carboxyl-term_hydrolase"/>
</dbReference>
<organism evidence="5">
    <name type="scientific">Chaetoceros debilis</name>
    <dbReference type="NCBI Taxonomy" id="122233"/>
    <lineage>
        <taxon>Eukaryota</taxon>
        <taxon>Sar</taxon>
        <taxon>Stramenopiles</taxon>
        <taxon>Ochrophyta</taxon>
        <taxon>Bacillariophyta</taxon>
        <taxon>Coscinodiscophyceae</taxon>
        <taxon>Chaetocerotophycidae</taxon>
        <taxon>Chaetocerotales</taxon>
        <taxon>Chaetocerotaceae</taxon>
        <taxon>Chaetoceros</taxon>
    </lineage>
</organism>
<reference evidence="5" key="1">
    <citation type="submission" date="2021-01" db="EMBL/GenBank/DDBJ databases">
        <authorList>
            <person name="Corre E."/>
            <person name="Pelletier E."/>
            <person name="Niang G."/>
            <person name="Scheremetjew M."/>
            <person name="Finn R."/>
            <person name="Kale V."/>
            <person name="Holt S."/>
            <person name="Cochrane G."/>
            <person name="Meng A."/>
            <person name="Brown T."/>
            <person name="Cohen L."/>
        </authorList>
    </citation>
    <scope>NUCLEOTIDE SEQUENCE</scope>
    <source>
        <strain evidence="5">MM31A-1</strain>
    </source>
</reference>